<accession>A0ABW6GNQ3</accession>
<feature type="transmembrane region" description="Helical" evidence="2">
    <location>
        <begin position="148"/>
        <end position="166"/>
    </location>
</feature>
<dbReference type="Proteomes" id="UP001599542">
    <property type="component" value="Unassembled WGS sequence"/>
</dbReference>
<feature type="compositionally biased region" description="Polar residues" evidence="1">
    <location>
        <begin position="268"/>
        <end position="280"/>
    </location>
</feature>
<gene>
    <name evidence="3" type="ORF">ACFW6T_20510</name>
</gene>
<feature type="transmembrane region" description="Helical" evidence="2">
    <location>
        <begin position="52"/>
        <end position="76"/>
    </location>
</feature>
<dbReference type="RefSeq" id="WP_380327700.1">
    <property type="nucleotide sequence ID" value="NZ_JBHYPW010000041.1"/>
</dbReference>
<reference evidence="3 4" key="1">
    <citation type="submission" date="2024-09" db="EMBL/GenBank/DDBJ databases">
        <title>The Natural Products Discovery Center: Release of the First 8490 Sequenced Strains for Exploring Actinobacteria Biosynthetic Diversity.</title>
        <authorList>
            <person name="Kalkreuter E."/>
            <person name="Kautsar S.A."/>
            <person name="Yang D."/>
            <person name="Bader C.D."/>
            <person name="Teijaro C.N."/>
            <person name="Fluegel L."/>
            <person name="Davis C.M."/>
            <person name="Simpson J.R."/>
            <person name="Lauterbach L."/>
            <person name="Steele A.D."/>
            <person name="Gui C."/>
            <person name="Meng S."/>
            <person name="Li G."/>
            <person name="Viehrig K."/>
            <person name="Ye F."/>
            <person name="Su P."/>
            <person name="Kiefer A.F."/>
            <person name="Nichols A."/>
            <person name="Cepeda A.J."/>
            <person name="Yan W."/>
            <person name="Fan B."/>
            <person name="Jiang Y."/>
            <person name="Adhikari A."/>
            <person name="Zheng C.-J."/>
            <person name="Schuster L."/>
            <person name="Cowan T.M."/>
            <person name="Smanski M.J."/>
            <person name="Chevrette M.G."/>
            <person name="De Carvalho L.P.S."/>
            <person name="Shen B."/>
        </authorList>
    </citation>
    <scope>NUCLEOTIDE SEQUENCE [LARGE SCALE GENOMIC DNA]</scope>
    <source>
        <strain evidence="3 4">NPDC058753</strain>
    </source>
</reference>
<dbReference type="PANTHER" id="PTHR48125:SF12">
    <property type="entry name" value="AT HOOK TRANSCRIPTION FACTOR FAMILY-RELATED"/>
    <property type="match status" value="1"/>
</dbReference>
<keyword evidence="2" id="KW-0472">Membrane</keyword>
<name>A0ABW6GNQ3_9ACTN</name>
<dbReference type="PANTHER" id="PTHR48125">
    <property type="entry name" value="LP07818P1"/>
    <property type="match status" value="1"/>
</dbReference>
<feature type="compositionally biased region" description="Basic and acidic residues" evidence="1">
    <location>
        <begin position="216"/>
        <end position="226"/>
    </location>
</feature>
<organism evidence="3 4">
    <name type="scientific">Kitasatospora phosalacinea</name>
    <dbReference type="NCBI Taxonomy" id="2065"/>
    <lineage>
        <taxon>Bacteria</taxon>
        <taxon>Bacillati</taxon>
        <taxon>Actinomycetota</taxon>
        <taxon>Actinomycetes</taxon>
        <taxon>Kitasatosporales</taxon>
        <taxon>Streptomycetaceae</taxon>
        <taxon>Kitasatospora</taxon>
    </lineage>
</organism>
<keyword evidence="2" id="KW-1133">Transmembrane helix</keyword>
<evidence type="ECO:0000256" key="2">
    <source>
        <dbReference type="SAM" id="Phobius"/>
    </source>
</evidence>
<evidence type="ECO:0000313" key="3">
    <source>
        <dbReference type="EMBL" id="MFE1354370.1"/>
    </source>
</evidence>
<comment type="caution">
    <text evidence="3">The sequence shown here is derived from an EMBL/GenBank/DDBJ whole genome shotgun (WGS) entry which is preliminary data.</text>
</comment>
<dbReference type="EMBL" id="JBHYPX010000042">
    <property type="protein sequence ID" value="MFE1354370.1"/>
    <property type="molecule type" value="Genomic_DNA"/>
</dbReference>
<protein>
    <submittedName>
        <fullName evidence="3">Uncharacterized protein</fullName>
    </submittedName>
</protein>
<keyword evidence="2" id="KW-0812">Transmembrane</keyword>
<feature type="region of interest" description="Disordered" evidence="1">
    <location>
        <begin position="214"/>
        <end position="280"/>
    </location>
</feature>
<proteinExistence type="predicted"/>
<feature type="transmembrane region" description="Helical" evidence="2">
    <location>
        <begin position="110"/>
        <end position="136"/>
    </location>
</feature>
<evidence type="ECO:0000256" key="1">
    <source>
        <dbReference type="SAM" id="MobiDB-lite"/>
    </source>
</evidence>
<sequence>MSSPASPSASPTPDPTPDQAADPSVTDPTETADGPPPGPSGQLPPQQQLSGWTLLLLGALLLTEAFLCMAVLISVWTPLTTLTAEHAPTGDPLPWTVLGLGPWRLTSNTAMLLAVLAASGLGSFVHAATSFATYAGNRQLLPSWLPWYLLRTAIGGALALLVYFLLRGGLFANGTDGTATNPYGFAGIAGLCGLFSKQATDKLREVFDTVLTTRDGAGDDERDDKIQPVAPTSPAPAPAATTTPATPAPAPPIAALPHPEPADPTQPVIPQQPSTAPDGT</sequence>
<keyword evidence="4" id="KW-1185">Reference proteome</keyword>
<evidence type="ECO:0000313" key="4">
    <source>
        <dbReference type="Proteomes" id="UP001599542"/>
    </source>
</evidence>
<feature type="region of interest" description="Disordered" evidence="1">
    <location>
        <begin position="1"/>
        <end position="45"/>
    </location>
</feature>
<feature type="compositionally biased region" description="Pro residues" evidence="1">
    <location>
        <begin position="246"/>
        <end position="264"/>
    </location>
</feature>